<dbReference type="OrthoDB" id="10388862at2759"/>
<evidence type="ECO:0000313" key="2">
    <source>
        <dbReference type="EMBL" id="ORY43733.1"/>
    </source>
</evidence>
<dbReference type="EMBL" id="MCGO01000024">
    <property type="protein sequence ID" value="ORY43733.1"/>
    <property type="molecule type" value="Genomic_DNA"/>
</dbReference>
<proteinExistence type="predicted"/>
<evidence type="ECO:0000313" key="3">
    <source>
        <dbReference type="Proteomes" id="UP000193642"/>
    </source>
</evidence>
<organism evidence="2 3">
    <name type="scientific">Rhizoclosmatium globosum</name>
    <dbReference type="NCBI Taxonomy" id="329046"/>
    <lineage>
        <taxon>Eukaryota</taxon>
        <taxon>Fungi</taxon>
        <taxon>Fungi incertae sedis</taxon>
        <taxon>Chytridiomycota</taxon>
        <taxon>Chytridiomycota incertae sedis</taxon>
        <taxon>Chytridiomycetes</taxon>
        <taxon>Chytridiales</taxon>
        <taxon>Chytriomycetaceae</taxon>
        <taxon>Rhizoclosmatium</taxon>
    </lineage>
</organism>
<gene>
    <name evidence="2" type="ORF">BCR33DRAFT_717387</name>
</gene>
<protein>
    <submittedName>
        <fullName evidence="2">Uncharacterized protein</fullName>
    </submittedName>
</protein>
<reference evidence="2 3" key="1">
    <citation type="submission" date="2016-07" db="EMBL/GenBank/DDBJ databases">
        <title>Pervasive Adenine N6-methylation of Active Genes in Fungi.</title>
        <authorList>
            <consortium name="DOE Joint Genome Institute"/>
            <person name="Mondo S.J."/>
            <person name="Dannebaum R.O."/>
            <person name="Kuo R.C."/>
            <person name="Labutti K."/>
            <person name="Haridas S."/>
            <person name="Kuo A."/>
            <person name="Salamov A."/>
            <person name="Ahrendt S.R."/>
            <person name="Lipzen A."/>
            <person name="Sullivan W."/>
            <person name="Andreopoulos W.B."/>
            <person name="Clum A."/>
            <person name="Lindquist E."/>
            <person name="Daum C."/>
            <person name="Ramamoorthy G.K."/>
            <person name="Gryganskyi A."/>
            <person name="Culley D."/>
            <person name="Magnuson J.K."/>
            <person name="James T.Y."/>
            <person name="O'Malley M.A."/>
            <person name="Stajich J.E."/>
            <person name="Spatafora J.W."/>
            <person name="Visel A."/>
            <person name="Grigoriev I.V."/>
        </authorList>
    </citation>
    <scope>NUCLEOTIDE SEQUENCE [LARGE SCALE GENOMIC DNA]</scope>
    <source>
        <strain evidence="2 3">JEL800</strain>
    </source>
</reference>
<dbReference type="Proteomes" id="UP000193642">
    <property type="component" value="Unassembled WGS sequence"/>
</dbReference>
<sequence>MALFLIGFILFPAWFAGAFIGLRSKNGAEKLWGYANTLMSFFFVLIAAPILCWMLATL</sequence>
<keyword evidence="1" id="KW-0472">Membrane</keyword>
<keyword evidence="1" id="KW-0812">Transmembrane</keyword>
<accession>A0A1Y2C9M2</accession>
<keyword evidence="1" id="KW-1133">Transmembrane helix</keyword>
<comment type="caution">
    <text evidence="2">The sequence shown here is derived from an EMBL/GenBank/DDBJ whole genome shotgun (WGS) entry which is preliminary data.</text>
</comment>
<name>A0A1Y2C9M2_9FUNG</name>
<dbReference type="AlphaFoldDB" id="A0A1Y2C9M2"/>
<evidence type="ECO:0000256" key="1">
    <source>
        <dbReference type="SAM" id="Phobius"/>
    </source>
</evidence>
<feature type="transmembrane region" description="Helical" evidence="1">
    <location>
        <begin position="34"/>
        <end position="56"/>
    </location>
</feature>
<keyword evidence="3" id="KW-1185">Reference proteome</keyword>